<keyword evidence="1" id="KW-1133">Transmembrane helix</keyword>
<dbReference type="InterPro" id="IPR025698">
    <property type="entry name" value="2TM_dom"/>
</dbReference>
<accession>A0A2M8PXM3</accession>
<feature type="transmembrane region" description="Helical" evidence="1">
    <location>
        <begin position="30"/>
        <end position="48"/>
    </location>
</feature>
<keyword evidence="1" id="KW-0812">Transmembrane</keyword>
<evidence type="ECO:0000313" key="3">
    <source>
        <dbReference type="EMBL" id="PJF37254.1"/>
    </source>
</evidence>
<protein>
    <recommendedName>
        <fullName evidence="2">2TM domain-containing protein</fullName>
    </recommendedName>
</protein>
<dbReference type="Pfam" id="PF13239">
    <property type="entry name" value="2TM"/>
    <property type="match status" value="1"/>
</dbReference>
<gene>
    <name evidence="3" type="ORF">CUN49_01210</name>
    <name evidence="4" type="ORF">CUN50_04660</name>
</gene>
<keyword evidence="1" id="KW-0472">Membrane</keyword>
<dbReference type="Proteomes" id="UP000229681">
    <property type="component" value="Unassembled WGS sequence"/>
</dbReference>
<evidence type="ECO:0000256" key="1">
    <source>
        <dbReference type="SAM" id="Phobius"/>
    </source>
</evidence>
<dbReference type="EMBL" id="PGTM01000008">
    <property type="protein sequence ID" value="PJF37254.1"/>
    <property type="molecule type" value="Genomic_DNA"/>
</dbReference>
<dbReference type="Proteomes" id="UP000228947">
    <property type="component" value="Unassembled WGS sequence"/>
</dbReference>
<dbReference type="EMBL" id="PGTL01000023">
    <property type="protein sequence ID" value="PJF42294.1"/>
    <property type="molecule type" value="Genomic_DNA"/>
</dbReference>
<name>A0A2M8PXM3_9CHLR</name>
<dbReference type="AlphaFoldDB" id="A0A2M8PXM3"/>
<evidence type="ECO:0000313" key="4">
    <source>
        <dbReference type="EMBL" id="PJF42294.1"/>
    </source>
</evidence>
<accession>A0A2M8PI73</accession>
<evidence type="ECO:0000313" key="5">
    <source>
        <dbReference type="Proteomes" id="UP000228947"/>
    </source>
</evidence>
<proteinExistence type="predicted"/>
<comment type="caution">
    <text evidence="4">The sequence shown here is derived from an EMBL/GenBank/DDBJ whole genome shotgun (WGS) entry which is preliminary data.</text>
</comment>
<organism evidence="4 5">
    <name type="scientific">Candidatus Thermofonsia Clade 1 bacterium</name>
    <dbReference type="NCBI Taxonomy" id="2364210"/>
    <lineage>
        <taxon>Bacteria</taxon>
        <taxon>Bacillati</taxon>
        <taxon>Chloroflexota</taxon>
        <taxon>Candidatus Thermofontia</taxon>
        <taxon>Candidatus Thermofonsia Clade 1</taxon>
    </lineage>
</organism>
<evidence type="ECO:0000313" key="6">
    <source>
        <dbReference type="Proteomes" id="UP000229681"/>
    </source>
</evidence>
<sequence length="136" mass="16031">MWRKAVYMVDQDYEAIRKVAEKRVKNRQEFYHHLAAYVVINAMLLIAFRGQWWVIFSLFGWGLGLITHGLEVFLDDPLRRERAIAREMEKLGYKASEPEKPKRERVMLSDDGELIYEHEQASESQEDARKQSDIGS</sequence>
<feature type="transmembrane region" description="Helical" evidence="1">
    <location>
        <begin position="54"/>
        <end position="74"/>
    </location>
</feature>
<evidence type="ECO:0000259" key="2">
    <source>
        <dbReference type="Pfam" id="PF13239"/>
    </source>
</evidence>
<reference evidence="5 6" key="1">
    <citation type="submission" date="2017-11" db="EMBL/GenBank/DDBJ databases">
        <title>Evolution of Phototrophy in the Chloroflexi Phylum Driven by Horizontal Gene Transfer.</title>
        <authorList>
            <person name="Ward L.M."/>
            <person name="Hemp J."/>
            <person name="Shih P.M."/>
            <person name="Mcglynn S.E."/>
            <person name="Fischer W."/>
        </authorList>
    </citation>
    <scope>NUCLEOTIDE SEQUENCE [LARGE SCALE GENOMIC DNA]</scope>
    <source>
        <strain evidence="4">CP1_1M</strain>
        <strain evidence="3">JP3_13</strain>
    </source>
</reference>
<feature type="domain" description="2TM" evidence="2">
    <location>
        <begin position="19"/>
        <end position="88"/>
    </location>
</feature>